<reference evidence="1 2" key="1">
    <citation type="submission" date="2017-10" db="EMBL/GenBank/DDBJ databases">
        <title>Genomics of the genus Arcobacter.</title>
        <authorList>
            <person name="Perez-Cataluna A."/>
            <person name="Figueras M.J."/>
        </authorList>
    </citation>
    <scope>NUCLEOTIDE SEQUENCE [LARGE SCALE GENOMIC DNA]</scope>
    <source>
        <strain evidence="1 2">DSM 24636</strain>
    </source>
</reference>
<gene>
    <name evidence="1" type="ORF">CRV06_14785</name>
</gene>
<evidence type="ECO:0000313" key="2">
    <source>
        <dbReference type="Proteomes" id="UP000290191"/>
    </source>
</evidence>
<dbReference type="Proteomes" id="UP000290191">
    <property type="component" value="Unassembled WGS sequence"/>
</dbReference>
<organism evidence="1 2">
    <name type="scientific">Halarcobacter anaerophilus</name>
    <dbReference type="NCBI Taxonomy" id="877500"/>
    <lineage>
        <taxon>Bacteria</taxon>
        <taxon>Pseudomonadati</taxon>
        <taxon>Campylobacterota</taxon>
        <taxon>Epsilonproteobacteria</taxon>
        <taxon>Campylobacterales</taxon>
        <taxon>Arcobacteraceae</taxon>
        <taxon>Halarcobacter</taxon>
    </lineage>
</organism>
<comment type="caution">
    <text evidence="1">The sequence shown here is derived from an EMBL/GenBank/DDBJ whole genome shotgun (WGS) entry which is preliminary data.</text>
</comment>
<dbReference type="Gene3D" id="2.30.30.40">
    <property type="entry name" value="SH3 Domains"/>
    <property type="match status" value="1"/>
</dbReference>
<evidence type="ECO:0000313" key="1">
    <source>
        <dbReference type="EMBL" id="RXJ61082.1"/>
    </source>
</evidence>
<accession>A0A4Q0XUL1</accession>
<protein>
    <submittedName>
        <fullName evidence="1">Uncharacterized protein</fullName>
    </submittedName>
</protein>
<dbReference type="RefSeq" id="WP_129083077.1">
    <property type="nucleotide sequence ID" value="NZ_CP041070.1"/>
</dbReference>
<dbReference type="AlphaFoldDB" id="A0A4Q0XUL1"/>
<dbReference type="EMBL" id="PDKO01000023">
    <property type="protein sequence ID" value="RXJ61082.1"/>
    <property type="molecule type" value="Genomic_DNA"/>
</dbReference>
<dbReference type="OrthoDB" id="5679055at2"/>
<sequence>MKKIILILILLSSIYGNTFNFEEVKKAILHETRGEKVYINNLTDISTATSKYISVEFANASIYKYYIVITCKENDVFITKYNFNPNGAYSFTAKYKGIELGIDNFFKNFIDESTIQSNYIENNKMQFNSKNKLIQLNLKHRIPSSTIFVNNQKIENNLYIEPVFNIKNELKYFFVYLDNITEEDIMTQNFSQLINKKIFQIAFETIQVIKTQRQPLYKKPNIKTKMYLIKGDKVEILEKKDDWYYILYHGKKDIKAWIPKSAVENK</sequence>
<proteinExistence type="predicted"/>
<keyword evidence="2" id="KW-1185">Reference proteome</keyword>
<name>A0A4Q0XUL1_9BACT</name>